<dbReference type="EMBL" id="JAVIZN010000002">
    <property type="protein sequence ID" value="MDR6201639.1"/>
    <property type="molecule type" value="Genomic_DNA"/>
</dbReference>
<sequence length="67" mass="7173">MADPESKTGHIEQQPVPGHTENIPTDGSDDRRDDHRQETAAPTASPDTKPGNPPGSQSDADRTRSPD</sequence>
<dbReference type="GeneID" id="97000347"/>
<reference evidence="2 3" key="1">
    <citation type="submission" date="2023-08" db="EMBL/GenBank/DDBJ databases">
        <title>Genome sequencing of plant associated microbes to promote plant fitness in Sorghum bicolor and Oryza sativa.</title>
        <authorList>
            <person name="Coleman-Derr D."/>
        </authorList>
    </citation>
    <scope>NUCLEOTIDE SEQUENCE [LARGE SCALE GENOMIC DNA]</scope>
    <source>
        <strain evidence="2 3">SLBN-33</strain>
    </source>
</reference>
<feature type="region of interest" description="Disordered" evidence="1">
    <location>
        <begin position="1"/>
        <end position="67"/>
    </location>
</feature>
<feature type="compositionally biased region" description="Basic and acidic residues" evidence="1">
    <location>
        <begin position="1"/>
        <end position="10"/>
    </location>
</feature>
<gene>
    <name evidence="2" type="ORF">QF025_000359</name>
</gene>
<dbReference type="RefSeq" id="WP_029970493.1">
    <property type="nucleotide sequence ID" value="NZ_ATXV01000011.1"/>
</dbReference>
<proteinExistence type="predicted"/>
<comment type="caution">
    <text evidence="2">The sequence shown here is derived from an EMBL/GenBank/DDBJ whole genome shotgun (WGS) entry which is preliminary data.</text>
</comment>
<name>A0ABD5C8Q3_9BURK</name>
<evidence type="ECO:0000313" key="3">
    <source>
        <dbReference type="Proteomes" id="UP001245184"/>
    </source>
</evidence>
<accession>A0ABD5C8Q3</accession>
<evidence type="ECO:0000313" key="2">
    <source>
        <dbReference type="EMBL" id="MDR6201639.1"/>
    </source>
</evidence>
<dbReference type="Proteomes" id="UP001245184">
    <property type="component" value="Unassembled WGS sequence"/>
</dbReference>
<dbReference type="KEGG" id="pgp:CUJ91_02160"/>
<organism evidence="2 3">
    <name type="scientific">Paraburkholderia graminis</name>
    <dbReference type="NCBI Taxonomy" id="60548"/>
    <lineage>
        <taxon>Bacteria</taxon>
        <taxon>Pseudomonadati</taxon>
        <taxon>Pseudomonadota</taxon>
        <taxon>Betaproteobacteria</taxon>
        <taxon>Burkholderiales</taxon>
        <taxon>Burkholderiaceae</taxon>
        <taxon>Paraburkholderia</taxon>
    </lineage>
</organism>
<evidence type="ECO:0008006" key="4">
    <source>
        <dbReference type="Google" id="ProtNLM"/>
    </source>
</evidence>
<evidence type="ECO:0000256" key="1">
    <source>
        <dbReference type="SAM" id="MobiDB-lite"/>
    </source>
</evidence>
<feature type="compositionally biased region" description="Basic and acidic residues" evidence="1">
    <location>
        <begin position="28"/>
        <end position="38"/>
    </location>
</feature>
<dbReference type="AlphaFoldDB" id="A0ABD5C8Q3"/>
<protein>
    <recommendedName>
        <fullName evidence="4">MARCKS-like protein</fullName>
    </recommendedName>
</protein>